<dbReference type="EMBL" id="GBXM01018823">
    <property type="protein sequence ID" value="JAH89754.1"/>
    <property type="molecule type" value="Transcribed_RNA"/>
</dbReference>
<accession>A0A0E9WHA3</accession>
<proteinExistence type="predicted"/>
<name>A0A0E9WHA3_ANGAN</name>
<protein>
    <submittedName>
        <fullName evidence="1">Uncharacterized protein</fullName>
    </submittedName>
</protein>
<reference evidence="1" key="2">
    <citation type="journal article" date="2015" name="Fish Shellfish Immunol.">
        <title>Early steps in the European eel (Anguilla anguilla)-Vibrio vulnificus interaction in the gills: Role of the RtxA13 toxin.</title>
        <authorList>
            <person name="Callol A."/>
            <person name="Pajuelo D."/>
            <person name="Ebbesson L."/>
            <person name="Teles M."/>
            <person name="MacKenzie S."/>
            <person name="Amaro C."/>
        </authorList>
    </citation>
    <scope>NUCLEOTIDE SEQUENCE</scope>
</reference>
<organism evidence="1">
    <name type="scientific">Anguilla anguilla</name>
    <name type="common">European freshwater eel</name>
    <name type="synonym">Muraena anguilla</name>
    <dbReference type="NCBI Taxonomy" id="7936"/>
    <lineage>
        <taxon>Eukaryota</taxon>
        <taxon>Metazoa</taxon>
        <taxon>Chordata</taxon>
        <taxon>Craniata</taxon>
        <taxon>Vertebrata</taxon>
        <taxon>Euteleostomi</taxon>
        <taxon>Actinopterygii</taxon>
        <taxon>Neopterygii</taxon>
        <taxon>Teleostei</taxon>
        <taxon>Anguilliformes</taxon>
        <taxon>Anguillidae</taxon>
        <taxon>Anguilla</taxon>
    </lineage>
</organism>
<sequence>MNSHWENEANEAQP</sequence>
<evidence type="ECO:0000313" key="1">
    <source>
        <dbReference type="EMBL" id="JAH89754.1"/>
    </source>
</evidence>
<reference evidence="1" key="1">
    <citation type="submission" date="2014-11" db="EMBL/GenBank/DDBJ databases">
        <authorList>
            <person name="Amaro Gonzalez C."/>
        </authorList>
    </citation>
    <scope>NUCLEOTIDE SEQUENCE</scope>
</reference>